<name>A0A8J7KNR4_9ACTN</name>
<protein>
    <submittedName>
        <fullName evidence="3">D-alanyl-D-alanine carboxypeptidase</fullName>
        <ecNumber evidence="3">3.4.16.4</ecNumber>
    </submittedName>
</protein>
<evidence type="ECO:0000313" key="4">
    <source>
        <dbReference type="Proteomes" id="UP000622552"/>
    </source>
</evidence>
<proteinExistence type="predicted"/>
<feature type="chain" id="PRO_5035315176" evidence="1">
    <location>
        <begin position="26"/>
        <end position="373"/>
    </location>
</feature>
<evidence type="ECO:0000259" key="2">
    <source>
        <dbReference type="Pfam" id="PF00144"/>
    </source>
</evidence>
<keyword evidence="4" id="KW-1185">Reference proteome</keyword>
<dbReference type="PANTHER" id="PTHR46825">
    <property type="entry name" value="D-ALANYL-D-ALANINE-CARBOXYPEPTIDASE/ENDOPEPTIDASE AMPH"/>
    <property type="match status" value="1"/>
</dbReference>
<accession>A0A8J7KNR4</accession>
<keyword evidence="1" id="KW-0732">Signal</keyword>
<evidence type="ECO:0000256" key="1">
    <source>
        <dbReference type="SAM" id="SignalP"/>
    </source>
</evidence>
<evidence type="ECO:0000313" key="3">
    <source>
        <dbReference type="EMBL" id="MBG6141889.1"/>
    </source>
</evidence>
<reference evidence="3" key="1">
    <citation type="submission" date="2020-11" db="EMBL/GenBank/DDBJ databases">
        <title>Sequencing the genomes of 1000 actinobacteria strains.</title>
        <authorList>
            <person name="Klenk H.-P."/>
        </authorList>
    </citation>
    <scope>NUCLEOTIDE SEQUENCE</scope>
    <source>
        <strain evidence="3">DSM 45356</strain>
    </source>
</reference>
<dbReference type="EC" id="3.4.16.4" evidence="3"/>
<dbReference type="GO" id="GO:0009002">
    <property type="term" value="F:serine-type D-Ala-D-Ala carboxypeptidase activity"/>
    <property type="evidence" value="ECO:0007669"/>
    <property type="project" value="UniProtKB-EC"/>
</dbReference>
<dbReference type="RefSeq" id="WP_197008253.1">
    <property type="nucleotide sequence ID" value="NZ_BONS01000013.1"/>
</dbReference>
<sequence length="373" mass="39520">MRLRRAVSVVLAVAVVLAVPVAASAADARPGRLQPALDAVVAAGAPGAVLEYRESGRVERDVSGVAELGRNRPVPRDGRFRVGSVTKTFTSTVALQLVGEGRLRLDDTVERWLPGRVPNGGGITVRQLLNHTSGIFNYTDVLFTTPEELVADRYKRWTPDQLVDLAVAQPPNFPPGTSWAYSNTNYVLAGMVIEKVTGRSWGSEVQRRIIGPAGLHDTSVPGNSPFVTGPHAHGYVEVGGQAVDITTWNPSAAYSAGEILSTTEDLNTFYRAVLSGKLLKPAQLAEMKTTVPGGLAYGLGIYQQPLPCGITLWGHTGGIPGYGTYSFQTEDGSKRLTLSETVYKGGTSTAVINLFVAAFCPAGTTGGASLRSL</sequence>
<dbReference type="PANTHER" id="PTHR46825:SF7">
    <property type="entry name" value="D-ALANYL-D-ALANINE CARBOXYPEPTIDASE"/>
    <property type="match status" value="1"/>
</dbReference>
<comment type="caution">
    <text evidence="3">The sequence shown here is derived from an EMBL/GenBank/DDBJ whole genome shotgun (WGS) entry which is preliminary data.</text>
</comment>
<dbReference type="AlphaFoldDB" id="A0A8J7KNR4"/>
<feature type="signal peptide" evidence="1">
    <location>
        <begin position="1"/>
        <end position="25"/>
    </location>
</feature>
<dbReference type="Pfam" id="PF00144">
    <property type="entry name" value="Beta-lactamase"/>
    <property type="match status" value="1"/>
</dbReference>
<dbReference type="EMBL" id="JADOUF010000001">
    <property type="protein sequence ID" value="MBG6141889.1"/>
    <property type="molecule type" value="Genomic_DNA"/>
</dbReference>
<keyword evidence="3" id="KW-0121">Carboxypeptidase</keyword>
<dbReference type="SUPFAM" id="SSF56601">
    <property type="entry name" value="beta-lactamase/transpeptidase-like"/>
    <property type="match status" value="1"/>
</dbReference>
<dbReference type="Proteomes" id="UP000622552">
    <property type="component" value="Unassembled WGS sequence"/>
</dbReference>
<organism evidence="3 4">
    <name type="scientific">Longispora fulva</name>
    <dbReference type="NCBI Taxonomy" id="619741"/>
    <lineage>
        <taxon>Bacteria</taxon>
        <taxon>Bacillati</taxon>
        <taxon>Actinomycetota</taxon>
        <taxon>Actinomycetes</taxon>
        <taxon>Micromonosporales</taxon>
        <taxon>Micromonosporaceae</taxon>
        <taxon>Longispora</taxon>
    </lineage>
</organism>
<dbReference type="Gene3D" id="3.40.710.10">
    <property type="entry name" value="DD-peptidase/beta-lactamase superfamily"/>
    <property type="match status" value="1"/>
</dbReference>
<dbReference type="InterPro" id="IPR001466">
    <property type="entry name" value="Beta-lactam-related"/>
</dbReference>
<dbReference type="InterPro" id="IPR012338">
    <property type="entry name" value="Beta-lactam/transpept-like"/>
</dbReference>
<gene>
    <name evidence="3" type="ORF">IW245_008083</name>
</gene>
<keyword evidence="3" id="KW-0645">Protease</keyword>
<dbReference type="InterPro" id="IPR050491">
    <property type="entry name" value="AmpC-like"/>
</dbReference>
<feature type="domain" description="Beta-lactamase-related" evidence="2">
    <location>
        <begin position="42"/>
        <end position="325"/>
    </location>
</feature>
<keyword evidence="3" id="KW-0378">Hydrolase</keyword>